<dbReference type="CDD" id="cd00761">
    <property type="entry name" value="Glyco_tranf_GTA_type"/>
    <property type="match status" value="1"/>
</dbReference>
<dbReference type="AlphaFoldDB" id="A0A6J6AXL7"/>
<dbReference type="InterPro" id="IPR001173">
    <property type="entry name" value="Glyco_trans_2-like"/>
</dbReference>
<dbReference type="Gene3D" id="3.90.550.10">
    <property type="entry name" value="Spore Coat Polysaccharide Biosynthesis Protein SpsA, Chain A"/>
    <property type="match status" value="1"/>
</dbReference>
<gene>
    <name evidence="2" type="ORF">UFOPK1399_00427</name>
</gene>
<dbReference type="Pfam" id="PF00535">
    <property type="entry name" value="Glycos_transf_2"/>
    <property type="match status" value="1"/>
</dbReference>
<protein>
    <submittedName>
        <fullName evidence="2">Unannotated protein</fullName>
    </submittedName>
</protein>
<feature type="domain" description="Glycosyltransferase 2-like" evidence="1">
    <location>
        <begin position="37"/>
        <end position="119"/>
    </location>
</feature>
<evidence type="ECO:0000259" key="1">
    <source>
        <dbReference type="Pfam" id="PF00535"/>
    </source>
</evidence>
<evidence type="ECO:0000313" key="2">
    <source>
        <dbReference type="EMBL" id="CAB4531522.1"/>
    </source>
</evidence>
<dbReference type="SUPFAM" id="SSF53448">
    <property type="entry name" value="Nucleotide-diphospho-sugar transferases"/>
    <property type="match status" value="1"/>
</dbReference>
<dbReference type="InterPro" id="IPR029044">
    <property type="entry name" value="Nucleotide-diphossugar_trans"/>
</dbReference>
<sequence length="250" mass="28099">MNSNALLTIGYSTLAEREQNIKFLESFENLVIVQGSTAMAANLPGSNYKRIELPSKGVAKSRNAAISNAETRYLLFGDDDITFNEESIKKAIQFLEEHKNISILLMQAVDEKNTLRKSYPKKAHDLKLTNSGKAATYEMMIRVEDFKSKSIYFDENFGAGAKYYLGDEYILIADALRAGLKGRFLPIVIATHPSESSGNLRNDKADALARSKIFSRVFGIWAPVMRLLFILKPPSKRFGFLLTLRFILGR</sequence>
<dbReference type="EMBL" id="CAEZSD010000034">
    <property type="protein sequence ID" value="CAB4531522.1"/>
    <property type="molecule type" value="Genomic_DNA"/>
</dbReference>
<name>A0A6J6AXL7_9ZZZZ</name>
<reference evidence="2" key="1">
    <citation type="submission" date="2020-05" db="EMBL/GenBank/DDBJ databases">
        <authorList>
            <person name="Chiriac C."/>
            <person name="Salcher M."/>
            <person name="Ghai R."/>
            <person name="Kavagutti S V."/>
        </authorList>
    </citation>
    <scope>NUCLEOTIDE SEQUENCE</scope>
</reference>
<accession>A0A6J6AXL7</accession>
<proteinExistence type="predicted"/>
<organism evidence="2">
    <name type="scientific">freshwater metagenome</name>
    <dbReference type="NCBI Taxonomy" id="449393"/>
    <lineage>
        <taxon>unclassified sequences</taxon>
        <taxon>metagenomes</taxon>
        <taxon>ecological metagenomes</taxon>
    </lineage>
</organism>